<proteinExistence type="inferred from homology"/>
<dbReference type="SUPFAM" id="SSF51735">
    <property type="entry name" value="NAD(P)-binding Rossmann-fold domains"/>
    <property type="match status" value="1"/>
</dbReference>
<feature type="domain" description="D-isomer specific 2-hydroxyacid dehydrogenase catalytic" evidence="16">
    <location>
        <begin position="597"/>
        <end position="911"/>
    </location>
</feature>
<feature type="region of interest" description="Disordered" evidence="15">
    <location>
        <begin position="265"/>
        <end position="285"/>
    </location>
</feature>
<evidence type="ECO:0000259" key="16">
    <source>
        <dbReference type="Pfam" id="PF00389"/>
    </source>
</evidence>
<keyword evidence="10" id="KW-0520">NAD</keyword>
<evidence type="ECO:0000259" key="17">
    <source>
        <dbReference type="Pfam" id="PF02826"/>
    </source>
</evidence>
<feature type="region of interest" description="Disordered" evidence="15">
    <location>
        <begin position="967"/>
        <end position="998"/>
    </location>
</feature>
<evidence type="ECO:0000256" key="10">
    <source>
        <dbReference type="ARBA" id="ARBA00023027"/>
    </source>
</evidence>
<evidence type="ECO:0000256" key="4">
    <source>
        <dbReference type="ARBA" id="ARBA00022491"/>
    </source>
</evidence>
<evidence type="ECO:0000256" key="11">
    <source>
        <dbReference type="ARBA" id="ARBA00023163"/>
    </source>
</evidence>
<evidence type="ECO:0000256" key="13">
    <source>
        <dbReference type="ARBA" id="ARBA00034103"/>
    </source>
</evidence>
<dbReference type="InterPro" id="IPR051638">
    <property type="entry name" value="CTBP_dehydrogenase"/>
</dbReference>
<keyword evidence="5" id="KW-0597">Phosphoprotein</keyword>
<evidence type="ECO:0000256" key="5">
    <source>
        <dbReference type="ARBA" id="ARBA00022553"/>
    </source>
</evidence>
<feature type="compositionally biased region" description="Polar residues" evidence="15">
    <location>
        <begin position="267"/>
        <end position="276"/>
    </location>
</feature>
<dbReference type="PANTHER" id="PTHR46029">
    <property type="entry name" value="C-TERMINAL-BINDING PROTEIN"/>
    <property type="match status" value="1"/>
</dbReference>
<evidence type="ECO:0000256" key="2">
    <source>
        <dbReference type="ARBA" id="ARBA00005854"/>
    </source>
</evidence>
<keyword evidence="9" id="KW-0770">Synapse</keyword>
<dbReference type="InterPro" id="IPR043322">
    <property type="entry name" value="CtBP"/>
</dbReference>
<dbReference type="GO" id="GO:0003714">
    <property type="term" value="F:transcription corepressor activity"/>
    <property type="evidence" value="ECO:0007669"/>
    <property type="project" value="InterPro"/>
</dbReference>
<evidence type="ECO:0000256" key="15">
    <source>
        <dbReference type="SAM" id="MobiDB-lite"/>
    </source>
</evidence>
<evidence type="ECO:0000256" key="3">
    <source>
        <dbReference type="ARBA" id="ARBA00022481"/>
    </source>
</evidence>
<keyword evidence="4" id="KW-0678">Repressor</keyword>
<dbReference type="GO" id="GO:0045202">
    <property type="term" value="C:synapse"/>
    <property type="evidence" value="ECO:0007669"/>
    <property type="project" value="UniProtKB-SubCell"/>
</dbReference>
<feature type="region of interest" description="Disordered" evidence="15">
    <location>
        <begin position="102"/>
        <end position="131"/>
    </location>
</feature>
<evidence type="ECO:0000256" key="14">
    <source>
        <dbReference type="ARBA" id="ARBA00073925"/>
    </source>
</evidence>
<protein>
    <recommendedName>
        <fullName evidence="14">C-terminal-binding protein 2</fullName>
    </recommendedName>
</protein>
<dbReference type="Pfam" id="PF02826">
    <property type="entry name" value="2-Hacid_dh_C"/>
    <property type="match status" value="1"/>
</dbReference>
<evidence type="ECO:0000256" key="1">
    <source>
        <dbReference type="ARBA" id="ARBA00004123"/>
    </source>
</evidence>
<dbReference type="GO" id="GO:0005634">
    <property type="term" value="C:nucleus"/>
    <property type="evidence" value="ECO:0007669"/>
    <property type="project" value="UniProtKB-SubCell"/>
</dbReference>
<evidence type="ECO:0000256" key="12">
    <source>
        <dbReference type="ARBA" id="ARBA00023242"/>
    </source>
</evidence>
<dbReference type="GO" id="GO:0003713">
    <property type="term" value="F:transcription coactivator activity"/>
    <property type="evidence" value="ECO:0007669"/>
    <property type="project" value="TreeGrafter"/>
</dbReference>
<name>A0AA35KB67_9SAUR</name>
<dbReference type="GO" id="GO:0140297">
    <property type="term" value="F:DNA-binding transcription factor binding"/>
    <property type="evidence" value="ECO:0007669"/>
    <property type="project" value="TreeGrafter"/>
</dbReference>
<dbReference type="Pfam" id="PF00389">
    <property type="entry name" value="2-Hacid_dh"/>
    <property type="match status" value="1"/>
</dbReference>
<keyword evidence="11" id="KW-0804">Transcription</keyword>
<evidence type="ECO:0000256" key="9">
    <source>
        <dbReference type="ARBA" id="ARBA00023018"/>
    </source>
</evidence>
<feature type="compositionally biased region" description="Basic and acidic residues" evidence="15">
    <location>
        <begin position="987"/>
        <end position="998"/>
    </location>
</feature>
<reference evidence="18" key="1">
    <citation type="submission" date="2022-12" db="EMBL/GenBank/DDBJ databases">
        <authorList>
            <person name="Alioto T."/>
            <person name="Alioto T."/>
            <person name="Gomez Garrido J."/>
        </authorList>
    </citation>
    <scope>NUCLEOTIDE SEQUENCE</scope>
</reference>
<feature type="region of interest" description="Disordered" evidence="15">
    <location>
        <begin position="27"/>
        <end position="50"/>
    </location>
</feature>
<organism evidence="18 19">
    <name type="scientific">Podarcis lilfordi</name>
    <name type="common">Lilford's wall lizard</name>
    <dbReference type="NCBI Taxonomy" id="74358"/>
    <lineage>
        <taxon>Eukaryota</taxon>
        <taxon>Metazoa</taxon>
        <taxon>Chordata</taxon>
        <taxon>Craniata</taxon>
        <taxon>Vertebrata</taxon>
        <taxon>Euteleostomi</taxon>
        <taxon>Lepidosauria</taxon>
        <taxon>Squamata</taxon>
        <taxon>Bifurcata</taxon>
        <taxon>Unidentata</taxon>
        <taxon>Episquamata</taxon>
        <taxon>Laterata</taxon>
        <taxon>Lacertibaenia</taxon>
        <taxon>Lacertidae</taxon>
        <taxon>Podarcis</taxon>
    </lineage>
</organism>
<dbReference type="FunFam" id="3.40.50.720:FF:001383">
    <property type="entry name" value="C-terminal-binding protein 2"/>
    <property type="match status" value="1"/>
</dbReference>
<gene>
    <name evidence="18" type="ORF">PODLI_1B034277</name>
</gene>
<dbReference type="InterPro" id="IPR006139">
    <property type="entry name" value="D-isomer_2_OHA_DH_cat_dom"/>
</dbReference>
<dbReference type="PANTHER" id="PTHR46029:SF3">
    <property type="entry name" value="C-TERMINAL-BINDING PROTEIN 2"/>
    <property type="match status" value="1"/>
</dbReference>
<dbReference type="InterPro" id="IPR006140">
    <property type="entry name" value="D-isomer_DH_NAD-bd"/>
</dbReference>
<dbReference type="PROSITE" id="PS00671">
    <property type="entry name" value="D_2_HYDROXYACID_DH_3"/>
    <property type="match status" value="1"/>
</dbReference>
<dbReference type="InterPro" id="IPR036291">
    <property type="entry name" value="NAD(P)-bd_dom_sf"/>
</dbReference>
<evidence type="ECO:0000313" key="19">
    <source>
        <dbReference type="Proteomes" id="UP001178461"/>
    </source>
</evidence>
<dbReference type="Proteomes" id="UP001178461">
    <property type="component" value="Chromosome 5"/>
</dbReference>
<feature type="domain" description="D-isomer specific 2-hydroxyacid dehydrogenase NAD-binding" evidence="17">
    <location>
        <begin position="694"/>
        <end position="876"/>
    </location>
</feature>
<dbReference type="GO" id="GO:0016616">
    <property type="term" value="F:oxidoreductase activity, acting on the CH-OH group of donors, NAD or NADP as acceptor"/>
    <property type="evidence" value="ECO:0007669"/>
    <property type="project" value="InterPro"/>
</dbReference>
<sequence length="998" mass="110437">MPIPSKHIGRSQSWDAAGWYEGNWENESSFDYQRPPGRRNSLTYGGEGVWYEQPTQRPHDIILPGGAELKQEPYPYQEPVFHQGPLRKGSVPEFAYYDRQPTMSARSSLPPQDYYSDPSLAARSPKDPRYYRDHMINRPLPNYGRLAWDQMQVRSPAPHEASRMYRDPMTKMVPEAQRIRNRDPSHARYGVEPPMPRYGAEPPAFLNRPAYNDTVDRSIDAAGSRQVTPTCLVVDPNSTAAPDGSINRGYGPVRETVGAKAPYDSCETATTPSQTQVPPPFPGQDIKRNVDPEFLALLRSEGVSESTLNALLQQGFDSPSMLAMMEENDIKSVAPNLGQARVLSRIAHIYKAEMQMQRQERKSTIIRPRHRSNSFSHRSELLQNEYAMHPATSPMADGAVMHPPAAASMQPVSPRVAEITRRPSSAPTQHLLETATYPASGLPHQGAPFLLNSGYSASGPCNMHTRQATGYTAPAGIAMNALQTNPHPSPKTAYSTTYTVPMELMKRERNPPLSPMHSPHNSPQLIRKQGTQMEPNLVPAGPSFPMQHSPYQKTTRRTGPPVIVSTMASPEPSIRPQIMNGPMHPRPLVALLDGRDCTVEMPILKDLATVAFCDAQSTQEIHEKVLNEAIGAMMYHTITLTREDLEKFKALRVIVRIGSGYDNIDIKAAGELGIAVCNIPSAAVEETADSTMCHVLNLYRRNTWLYQALREGTRVQSVEQIREVASGAARIRGETLGLIGFGRTAQAVAVRAKAFGFNVIFYDPYLQDGIERSLGVQRVYTLQDLLYQSDCVSLHCNLNEHNHHLINDFTIKQMRQGAFLVNTARGGLVDEKALTQALKEGRIRGAALDVHESEPFSFAQGPLKDAPNLICTPHTAWYSEQASLEMREAAATEIRRAITGRIPESLRNCVNKEFFVTTAPWSVIDQQAIHPELNGATYRYPPGMVSVTPGGIPAAMEGIIPGGIPVTHNLPTVAHPSQAPSPNQPSKHGDNREHPNEQ</sequence>
<evidence type="ECO:0000313" key="18">
    <source>
        <dbReference type="EMBL" id="CAI5774900.1"/>
    </source>
</evidence>
<keyword evidence="6" id="KW-0221">Differentiation</keyword>
<keyword evidence="19" id="KW-1185">Reference proteome</keyword>
<dbReference type="GO" id="GO:0006357">
    <property type="term" value="P:regulation of transcription by RNA polymerase II"/>
    <property type="evidence" value="ECO:0007669"/>
    <property type="project" value="TreeGrafter"/>
</dbReference>
<keyword evidence="7" id="KW-0560">Oxidoreductase</keyword>
<evidence type="ECO:0000256" key="8">
    <source>
        <dbReference type="ARBA" id="ARBA00023015"/>
    </source>
</evidence>
<dbReference type="AlphaFoldDB" id="A0AA35KB67"/>
<dbReference type="Gene3D" id="3.40.50.720">
    <property type="entry name" value="NAD(P)-binding Rossmann-like Domain"/>
    <property type="match status" value="2"/>
</dbReference>
<dbReference type="SUPFAM" id="SSF52283">
    <property type="entry name" value="Formate/glycerate dehydrogenase catalytic domain-like"/>
    <property type="match status" value="1"/>
</dbReference>
<keyword evidence="3" id="KW-0488">Methylation</keyword>
<dbReference type="GO" id="GO:0030154">
    <property type="term" value="P:cell differentiation"/>
    <property type="evidence" value="ECO:0007669"/>
    <property type="project" value="UniProtKB-KW"/>
</dbReference>
<dbReference type="InterPro" id="IPR029753">
    <property type="entry name" value="D-isomer_DH_CS"/>
</dbReference>
<accession>A0AA35KB67</accession>
<keyword evidence="8" id="KW-0805">Transcription regulation</keyword>
<keyword evidence="12" id="KW-0539">Nucleus</keyword>
<dbReference type="GO" id="GO:0001221">
    <property type="term" value="F:transcription coregulator binding"/>
    <property type="evidence" value="ECO:0007669"/>
    <property type="project" value="TreeGrafter"/>
</dbReference>
<dbReference type="GO" id="GO:0051287">
    <property type="term" value="F:NAD binding"/>
    <property type="evidence" value="ECO:0007669"/>
    <property type="project" value="InterPro"/>
</dbReference>
<comment type="similarity">
    <text evidence="2">Belongs to the D-isomer specific 2-hydroxyacid dehydrogenase family.</text>
</comment>
<evidence type="ECO:0000256" key="7">
    <source>
        <dbReference type="ARBA" id="ARBA00023002"/>
    </source>
</evidence>
<comment type="subcellular location">
    <subcellularLocation>
        <location evidence="1">Nucleus</location>
    </subcellularLocation>
    <subcellularLocation>
        <location evidence="13">Synapse</location>
    </subcellularLocation>
</comment>
<dbReference type="CDD" id="cd05299">
    <property type="entry name" value="CtBP_dh"/>
    <property type="match status" value="1"/>
</dbReference>
<evidence type="ECO:0000256" key="6">
    <source>
        <dbReference type="ARBA" id="ARBA00022782"/>
    </source>
</evidence>
<dbReference type="EMBL" id="OX395130">
    <property type="protein sequence ID" value="CAI5774900.1"/>
    <property type="molecule type" value="Genomic_DNA"/>
</dbReference>